<dbReference type="SUPFAM" id="SSF51306">
    <property type="entry name" value="LexA/Signal peptidase"/>
    <property type="match status" value="1"/>
</dbReference>
<dbReference type="EC" id="3.4.21.89" evidence="3"/>
<evidence type="ECO:0000313" key="5">
    <source>
        <dbReference type="EMBL" id="ARJ51403.1"/>
    </source>
</evidence>
<feature type="transmembrane region" description="Helical" evidence="3">
    <location>
        <begin position="9"/>
        <end position="33"/>
    </location>
</feature>
<dbReference type="PANTHER" id="PTHR43390">
    <property type="entry name" value="SIGNAL PEPTIDASE I"/>
    <property type="match status" value="1"/>
</dbReference>
<dbReference type="GO" id="GO:0009003">
    <property type="term" value="F:signal peptidase activity"/>
    <property type="evidence" value="ECO:0007669"/>
    <property type="project" value="UniProtKB-EC"/>
</dbReference>
<dbReference type="GO" id="GO:0005886">
    <property type="term" value="C:plasma membrane"/>
    <property type="evidence" value="ECO:0007669"/>
    <property type="project" value="UniProtKB-SubCell"/>
</dbReference>
<keyword evidence="3" id="KW-0472">Membrane</keyword>
<reference evidence="5 6" key="1">
    <citation type="submission" date="2017-04" db="EMBL/GenBank/DDBJ databases">
        <authorList>
            <person name="Veseli I.A."/>
            <person name="Tang C."/>
            <person name="Pombert J.-F."/>
        </authorList>
    </citation>
    <scope>NUCLEOTIDE SEQUENCE [LARGE SCALE GENOMIC DNA]</scope>
    <source>
        <strain evidence="5 6">ATCC 700373</strain>
    </source>
</reference>
<keyword evidence="3" id="KW-0378">Hydrolase</keyword>
<evidence type="ECO:0000256" key="2">
    <source>
        <dbReference type="ARBA" id="ARBA00009370"/>
    </source>
</evidence>
<dbReference type="InterPro" id="IPR019533">
    <property type="entry name" value="Peptidase_S26"/>
</dbReference>
<proteinExistence type="inferred from homology"/>
<name>A0AAC9RS64_9STAP</name>
<evidence type="ECO:0000313" key="6">
    <source>
        <dbReference type="Proteomes" id="UP000242864"/>
    </source>
</evidence>
<dbReference type="InterPro" id="IPR036286">
    <property type="entry name" value="LexA/Signal_pep-like_sf"/>
</dbReference>
<gene>
    <name evidence="5" type="ORF">B5P37_08805</name>
</gene>
<dbReference type="CDD" id="cd06530">
    <property type="entry name" value="S26_SPase_I"/>
    <property type="match status" value="1"/>
</dbReference>
<dbReference type="KEGG" id="slz:B5P37_08805"/>
<evidence type="ECO:0000256" key="1">
    <source>
        <dbReference type="ARBA" id="ARBA00004401"/>
    </source>
</evidence>
<dbReference type="Gene3D" id="2.10.109.10">
    <property type="entry name" value="Umud Fragment, subunit A"/>
    <property type="match status" value="1"/>
</dbReference>
<sequence>MIGSANLKYLIKSMIAAISAIILLMILVIWVVIPYEVKEANMTPTLHPHDRLIVNKISPRYGLHHEDIVVYQVDHQYRVGRVIGEPGQSVEFQNGQLQLDHTPVAEPYLLKHDSATWSLKSLPGSESDIIPPNRYLVLNDQRRDRQDSRQFGLIEKSNIEGTIAIRYFPFDSIKTYF</sequence>
<dbReference type="EMBL" id="CP020773">
    <property type="protein sequence ID" value="ARJ51403.1"/>
    <property type="molecule type" value="Genomic_DNA"/>
</dbReference>
<dbReference type="Proteomes" id="UP000242864">
    <property type="component" value="Chromosome"/>
</dbReference>
<protein>
    <recommendedName>
        <fullName evidence="3">Signal peptidase I</fullName>
        <ecNumber evidence="3">3.4.21.89</ecNumber>
    </recommendedName>
</protein>
<keyword evidence="3" id="KW-0812">Transmembrane</keyword>
<dbReference type="InterPro" id="IPR000223">
    <property type="entry name" value="Pept_S26A_signal_pept_1"/>
</dbReference>
<dbReference type="GO" id="GO:0004252">
    <property type="term" value="F:serine-type endopeptidase activity"/>
    <property type="evidence" value="ECO:0007669"/>
    <property type="project" value="InterPro"/>
</dbReference>
<dbReference type="AlphaFoldDB" id="A0AAC9RS64"/>
<evidence type="ECO:0000256" key="3">
    <source>
        <dbReference type="RuleBase" id="RU362042"/>
    </source>
</evidence>
<evidence type="ECO:0000259" key="4">
    <source>
        <dbReference type="Pfam" id="PF10502"/>
    </source>
</evidence>
<keyword evidence="3" id="KW-0645">Protease</keyword>
<comment type="similarity">
    <text evidence="2 3">Belongs to the peptidase S26 family.</text>
</comment>
<organism evidence="5 6">
    <name type="scientific">Staphylococcus lutrae</name>
    <dbReference type="NCBI Taxonomy" id="155085"/>
    <lineage>
        <taxon>Bacteria</taxon>
        <taxon>Bacillati</taxon>
        <taxon>Bacillota</taxon>
        <taxon>Bacilli</taxon>
        <taxon>Bacillales</taxon>
        <taxon>Staphylococcaceae</taxon>
        <taxon>Staphylococcus</taxon>
    </lineage>
</organism>
<accession>A0AAC9RS64</accession>
<dbReference type="Pfam" id="PF10502">
    <property type="entry name" value="Peptidase_S26"/>
    <property type="match status" value="1"/>
</dbReference>
<keyword evidence="3" id="KW-1133">Transmembrane helix</keyword>
<dbReference type="GO" id="GO:0006465">
    <property type="term" value="P:signal peptide processing"/>
    <property type="evidence" value="ECO:0007669"/>
    <property type="project" value="InterPro"/>
</dbReference>
<comment type="catalytic activity">
    <reaction evidence="3">
        <text>Cleavage of hydrophobic, N-terminal signal or leader sequences from secreted and periplasmic proteins.</text>
        <dbReference type="EC" id="3.4.21.89"/>
    </reaction>
</comment>
<dbReference type="PRINTS" id="PR00727">
    <property type="entry name" value="LEADERPTASE"/>
</dbReference>
<comment type="subcellular location">
    <subcellularLocation>
        <location evidence="1">Cell membrane</location>
        <topology evidence="1">Single-pass type II membrane protein</topology>
    </subcellularLocation>
    <subcellularLocation>
        <location evidence="3">Membrane</location>
        <topology evidence="3">Single-pass type II membrane protein</topology>
    </subcellularLocation>
</comment>
<keyword evidence="6" id="KW-1185">Reference proteome</keyword>
<dbReference type="PANTHER" id="PTHR43390:SF1">
    <property type="entry name" value="CHLOROPLAST PROCESSING PEPTIDASE"/>
    <property type="match status" value="1"/>
</dbReference>
<dbReference type="NCBIfam" id="TIGR02227">
    <property type="entry name" value="sigpep_I_bact"/>
    <property type="match status" value="1"/>
</dbReference>
<feature type="domain" description="Peptidase S26" evidence="4">
    <location>
        <begin position="13"/>
        <end position="168"/>
    </location>
</feature>